<evidence type="ECO:0000256" key="5">
    <source>
        <dbReference type="ARBA" id="ARBA00022793"/>
    </source>
</evidence>
<dbReference type="EMBL" id="BJWI01000034">
    <property type="protein sequence ID" value="GEM02371.1"/>
    <property type="molecule type" value="Genomic_DNA"/>
</dbReference>
<accession>A0A1I5RQQ4</accession>
<evidence type="ECO:0000256" key="6">
    <source>
        <dbReference type="ARBA" id="ARBA00022822"/>
    </source>
</evidence>
<feature type="domain" description="Indole-3-glycerol phosphate synthase" evidence="10">
    <location>
        <begin position="4"/>
        <end position="242"/>
    </location>
</feature>
<comment type="similarity">
    <text evidence="3 9">Belongs to the TrpC family.</text>
</comment>
<dbReference type="AlphaFoldDB" id="A0A1I5RQQ4"/>
<keyword evidence="7 9" id="KW-0057">Aromatic amino acid biosynthesis</keyword>
<dbReference type="EC" id="4.1.1.48" evidence="9"/>
<dbReference type="GO" id="GO:0004425">
    <property type="term" value="F:indole-3-glycerol-phosphate synthase activity"/>
    <property type="evidence" value="ECO:0007669"/>
    <property type="project" value="UniProtKB-UniRule"/>
</dbReference>
<organism evidence="12 13">
    <name type="scientific">Halolactibacillus halophilus</name>
    <dbReference type="NCBI Taxonomy" id="306540"/>
    <lineage>
        <taxon>Bacteria</taxon>
        <taxon>Bacillati</taxon>
        <taxon>Bacillota</taxon>
        <taxon>Bacilli</taxon>
        <taxon>Bacillales</taxon>
        <taxon>Bacillaceae</taxon>
        <taxon>Halolactibacillus</taxon>
    </lineage>
</organism>
<dbReference type="InterPro" id="IPR001468">
    <property type="entry name" value="Indole-3-GlycerolPSynthase_CS"/>
</dbReference>
<dbReference type="RefSeq" id="WP_089833138.1">
    <property type="nucleotide sequence ID" value="NZ_BJWI01000034.1"/>
</dbReference>
<evidence type="ECO:0000256" key="4">
    <source>
        <dbReference type="ARBA" id="ARBA00022605"/>
    </source>
</evidence>
<gene>
    <name evidence="9 11" type="primary">trpC</name>
    <name evidence="11" type="ORF">HHA03_19030</name>
    <name evidence="12" type="ORF">SAMN05421839_13318</name>
</gene>
<dbReference type="InterPro" id="IPR013798">
    <property type="entry name" value="Indole-3-glycerol_P_synth_dom"/>
</dbReference>
<evidence type="ECO:0000256" key="9">
    <source>
        <dbReference type="HAMAP-Rule" id="MF_00134"/>
    </source>
</evidence>
<dbReference type="STRING" id="306540.SAMN05421839_13318"/>
<evidence type="ECO:0000256" key="8">
    <source>
        <dbReference type="ARBA" id="ARBA00023239"/>
    </source>
</evidence>
<dbReference type="HAMAP" id="MF_00134_B">
    <property type="entry name" value="IGPS_B"/>
    <property type="match status" value="1"/>
</dbReference>
<dbReference type="OrthoDB" id="9804217at2"/>
<name>A0A1I5RQQ4_9BACI</name>
<dbReference type="Proteomes" id="UP000242243">
    <property type="component" value="Unassembled WGS sequence"/>
</dbReference>
<dbReference type="PROSITE" id="PS00614">
    <property type="entry name" value="IGPS"/>
    <property type="match status" value="1"/>
</dbReference>
<keyword evidence="6 9" id="KW-0822">Tryptophan biosynthesis</keyword>
<dbReference type="InterPro" id="IPR045186">
    <property type="entry name" value="Indole-3-glycerol_P_synth"/>
</dbReference>
<dbReference type="InterPro" id="IPR013785">
    <property type="entry name" value="Aldolase_TIM"/>
</dbReference>
<sequence length="253" mass="27764">MSILTKIIETKKREVNRLKQTLDPNKARTVPHLSFLDQFQTQPFQVIAEFKRASPSKGIINDTLDPVTQAKTYEQYGAGMISVLTDQSYFKGAIDDLIAVKQAVNIPVLNKEFIIDPVQLDLAYQAGADVVLLIVSALTDEALKDLYHYAIKLGLEVLVEVHDQEELKTALALGCPLIGINNRNLKTFTTSINQTLDLMRAIDLSGVHIISESGMKEASDVLTVKQAGASGVLVGETLMTQNPKQLIGAFLND</sequence>
<dbReference type="Proteomes" id="UP000321547">
    <property type="component" value="Unassembled WGS sequence"/>
</dbReference>
<reference evidence="11 14" key="2">
    <citation type="submission" date="2019-07" db="EMBL/GenBank/DDBJ databases">
        <title>Whole genome shotgun sequence of Halolactibacillus halophilus NBRC 100868.</title>
        <authorList>
            <person name="Hosoyama A."/>
            <person name="Uohara A."/>
            <person name="Ohji S."/>
            <person name="Ichikawa N."/>
        </authorList>
    </citation>
    <scope>NUCLEOTIDE SEQUENCE [LARGE SCALE GENOMIC DNA]</scope>
    <source>
        <strain evidence="11 14">NBRC 100868</strain>
    </source>
</reference>
<dbReference type="SUPFAM" id="SSF51366">
    <property type="entry name" value="Ribulose-phoshate binding barrel"/>
    <property type="match status" value="1"/>
</dbReference>
<keyword evidence="8 9" id="KW-0456">Lyase</keyword>
<evidence type="ECO:0000259" key="10">
    <source>
        <dbReference type="Pfam" id="PF00218"/>
    </source>
</evidence>
<dbReference type="GO" id="GO:0000162">
    <property type="term" value="P:L-tryptophan biosynthetic process"/>
    <property type="evidence" value="ECO:0007669"/>
    <property type="project" value="UniProtKB-UniRule"/>
</dbReference>
<dbReference type="FunFam" id="3.20.20.70:FF:000024">
    <property type="entry name" value="Indole-3-glycerol phosphate synthase"/>
    <property type="match status" value="1"/>
</dbReference>
<evidence type="ECO:0000313" key="12">
    <source>
        <dbReference type="EMBL" id="SFP60872.1"/>
    </source>
</evidence>
<protein>
    <recommendedName>
        <fullName evidence="9">Indole-3-glycerol phosphate synthase</fullName>
        <shortName evidence="9">IGPS</shortName>
        <ecNumber evidence="9">4.1.1.48</ecNumber>
    </recommendedName>
</protein>
<keyword evidence="4 9" id="KW-0028">Amino-acid biosynthesis</keyword>
<dbReference type="Pfam" id="PF00218">
    <property type="entry name" value="IGPS"/>
    <property type="match status" value="1"/>
</dbReference>
<dbReference type="NCBIfam" id="NF001377">
    <property type="entry name" value="PRK00278.2-4"/>
    <property type="match status" value="1"/>
</dbReference>
<evidence type="ECO:0000313" key="13">
    <source>
        <dbReference type="Proteomes" id="UP000242243"/>
    </source>
</evidence>
<reference evidence="12 13" key="1">
    <citation type="submission" date="2016-10" db="EMBL/GenBank/DDBJ databases">
        <authorList>
            <person name="de Groot N.N."/>
        </authorList>
    </citation>
    <scope>NUCLEOTIDE SEQUENCE [LARGE SCALE GENOMIC DNA]</scope>
    <source>
        <strain evidence="12 13">DSM 17073</strain>
    </source>
</reference>
<dbReference type="PANTHER" id="PTHR22854">
    <property type="entry name" value="TRYPTOPHAN BIOSYNTHESIS PROTEIN"/>
    <property type="match status" value="1"/>
</dbReference>
<dbReference type="GO" id="GO:0004640">
    <property type="term" value="F:phosphoribosylanthranilate isomerase activity"/>
    <property type="evidence" value="ECO:0007669"/>
    <property type="project" value="TreeGrafter"/>
</dbReference>
<dbReference type="CDD" id="cd00331">
    <property type="entry name" value="IGPS"/>
    <property type="match status" value="1"/>
</dbReference>
<evidence type="ECO:0000256" key="2">
    <source>
        <dbReference type="ARBA" id="ARBA00004696"/>
    </source>
</evidence>
<evidence type="ECO:0000313" key="14">
    <source>
        <dbReference type="Proteomes" id="UP000321547"/>
    </source>
</evidence>
<keyword evidence="5 9" id="KW-0210">Decarboxylase</keyword>
<dbReference type="PANTHER" id="PTHR22854:SF2">
    <property type="entry name" value="INDOLE-3-GLYCEROL-PHOSPHATE SYNTHASE"/>
    <property type="match status" value="1"/>
</dbReference>
<dbReference type="EMBL" id="FOXC01000033">
    <property type="protein sequence ID" value="SFP60872.1"/>
    <property type="molecule type" value="Genomic_DNA"/>
</dbReference>
<keyword evidence="14" id="KW-1185">Reference proteome</keyword>
<comment type="catalytic activity">
    <reaction evidence="1 9">
        <text>1-(2-carboxyphenylamino)-1-deoxy-D-ribulose 5-phosphate + H(+) = (1S,2R)-1-C-(indol-3-yl)glycerol 3-phosphate + CO2 + H2O</text>
        <dbReference type="Rhea" id="RHEA:23476"/>
        <dbReference type="ChEBI" id="CHEBI:15377"/>
        <dbReference type="ChEBI" id="CHEBI:15378"/>
        <dbReference type="ChEBI" id="CHEBI:16526"/>
        <dbReference type="ChEBI" id="CHEBI:58613"/>
        <dbReference type="ChEBI" id="CHEBI:58866"/>
        <dbReference type="EC" id="4.1.1.48"/>
    </reaction>
</comment>
<evidence type="ECO:0000256" key="1">
    <source>
        <dbReference type="ARBA" id="ARBA00001633"/>
    </source>
</evidence>
<dbReference type="UniPathway" id="UPA00035">
    <property type="reaction ID" value="UER00043"/>
</dbReference>
<evidence type="ECO:0000256" key="7">
    <source>
        <dbReference type="ARBA" id="ARBA00023141"/>
    </source>
</evidence>
<dbReference type="Gene3D" id="3.20.20.70">
    <property type="entry name" value="Aldolase class I"/>
    <property type="match status" value="1"/>
</dbReference>
<evidence type="ECO:0000256" key="3">
    <source>
        <dbReference type="ARBA" id="ARBA00008737"/>
    </source>
</evidence>
<proteinExistence type="inferred from homology"/>
<comment type="pathway">
    <text evidence="2 9">Amino-acid biosynthesis; L-tryptophan biosynthesis; L-tryptophan from chorismate: step 4/5.</text>
</comment>
<dbReference type="InterPro" id="IPR011060">
    <property type="entry name" value="RibuloseP-bd_barrel"/>
</dbReference>
<evidence type="ECO:0000313" key="11">
    <source>
        <dbReference type="EMBL" id="GEM02371.1"/>
    </source>
</evidence>